<gene>
    <name evidence="1" type="ORF">QQ91_0017980</name>
</gene>
<sequence length="109" mass="11763">MQDKQKVTLYIPPELHRQLKIRSAVDTQSMSDITERALTFYLQHAEIVAEVEASPCGHSHQVHTCPACSTSVVLKPEGLVPLAPGPTVLASDSLTLSSCQLDPVLSVNS</sequence>
<dbReference type="Proteomes" id="UP000031561">
    <property type="component" value="Unassembled WGS sequence"/>
</dbReference>
<organism evidence="1 2">
    <name type="scientific">Lyngbya confervoides BDU141951</name>
    <dbReference type="NCBI Taxonomy" id="1574623"/>
    <lineage>
        <taxon>Bacteria</taxon>
        <taxon>Bacillati</taxon>
        <taxon>Cyanobacteriota</taxon>
        <taxon>Cyanophyceae</taxon>
        <taxon>Oscillatoriophycideae</taxon>
        <taxon>Oscillatoriales</taxon>
        <taxon>Microcoleaceae</taxon>
        <taxon>Lyngbya</taxon>
    </lineage>
</organism>
<dbReference type="SUPFAM" id="SSF47598">
    <property type="entry name" value="Ribbon-helix-helix"/>
    <property type="match status" value="1"/>
</dbReference>
<keyword evidence="2" id="KW-1185">Reference proteome</keyword>
<dbReference type="AlphaFoldDB" id="A0ABD4T8W7"/>
<name>A0ABD4T8W7_9CYAN</name>
<evidence type="ECO:0008006" key="3">
    <source>
        <dbReference type="Google" id="ProtNLM"/>
    </source>
</evidence>
<evidence type="ECO:0000313" key="1">
    <source>
        <dbReference type="EMBL" id="MCM1984715.1"/>
    </source>
</evidence>
<dbReference type="EMBL" id="JTHE03000103">
    <property type="protein sequence ID" value="MCM1984715.1"/>
    <property type="molecule type" value="Genomic_DNA"/>
</dbReference>
<dbReference type="Gene3D" id="1.10.1220.10">
    <property type="entry name" value="Met repressor-like"/>
    <property type="match status" value="1"/>
</dbReference>
<dbReference type="RefSeq" id="WP_166276863.1">
    <property type="nucleotide sequence ID" value="NZ_JTHE03000103.1"/>
</dbReference>
<dbReference type="InterPro" id="IPR010985">
    <property type="entry name" value="Ribbon_hlx_hlx"/>
</dbReference>
<proteinExistence type="predicted"/>
<evidence type="ECO:0000313" key="2">
    <source>
        <dbReference type="Proteomes" id="UP000031561"/>
    </source>
</evidence>
<protein>
    <recommendedName>
        <fullName evidence="3">CopG family transcriptional regulator</fullName>
    </recommendedName>
</protein>
<dbReference type="InterPro" id="IPR013321">
    <property type="entry name" value="Arc_rbn_hlx_hlx"/>
</dbReference>
<accession>A0ABD4T8W7</accession>
<reference evidence="1 2" key="1">
    <citation type="journal article" date="2015" name="Genome Announc.">
        <title>Draft Genome Sequence of Filamentous Marine Cyanobacterium Lyngbya confervoides Strain BDU141951.</title>
        <authorList>
            <person name="Chandrababunaidu M.M."/>
            <person name="Sen D."/>
            <person name="Tripathy S."/>
        </authorList>
    </citation>
    <scope>NUCLEOTIDE SEQUENCE [LARGE SCALE GENOMIC DNA]</scope>
    <source>
        <strain evidence="1 2">BDU141951</strain>
    </source>
</reference>
<comment type="caution">
    <text evidence="1">The sequence shown here is derived from an EMBL/GenBank/DDBJ whole genome shotgun (WGS) entry which is preliminary data.</text>
</comment>